<feature type="domain" description="Ig-like" evidence="18">
    <location>
        <begin position="2363"/>
        <end position="2441"/>
    </location>
</feature>
<dbReference type="InterPro" id="IPR000483">
    <property type="entry name" value="Cys-rich_flank_reg_C"/>
</dbReference>
<dbReference type="InterPro" id="IPR007110">
    <property type="entry name" value="Ig-like_dom"/>
</dbReference>
<dbReference type="InterPro" id="IPR003599">
    <property type="entry name" value="Ig_sub"/>
</dbReference>
<keyword evidence="3" id="KW-0964">Secreted</keyword>
<dbReference type="Pfam" id="PF07679">
    <property type="entry name" value="I-set"/>
    <property type="match status" value="5"/>
</dbReference>
<dbReference type="PROSITE" id="PS51257">
    <property type="entry name" value="PROKAR_LIPOPROTEIN"/>
    <property type="match status" value="1"/>
</dbReference>
<protein>
    <recommendedName>
        <fullName evidence="15">Immunoglobulin superfamily member 10</fullName>
    </recommendedName>
</protein>
<feature type="compositionally biased region" description="Polar residues" evidence="16">
    <location>
        <begin position="1379"/>
        <end position="1389"/>
    </location>
</feature>
<evidence type="ECO:0000259" key="18">
    <source>
        <dbReference type="PROSITE" id="PS50835"/>
    </source>
</evidence>
<evidence type="ECO:0000256" key="12">
    <source>
        <dbReference type="ARBA" id="ARBA00023180"/>
    </source>
</evidence>
<reference evidence="19 20" key="1">
    <citation type="journal article" date="2023" name="J. Hered.">
        <title>Chromosome-level genome of the wood stork (Mycteria americana) provides insight into avian chromosome evolution.</title>
        <authorList>
            <person name="Flamio R. Jr."/>
            <person name="Ramstad K.M."/>
        </authorList>
    </citation>
    <scope>NUCLEOTIDE SEQUENCE [LARGE SCALE GENOMIC DNA]</scope>
    <source>
        <strain evidence="19">JAX WOST 10</strain>
    </source>
</reference>
<dbReference type="InterPro" id="IPR032675">
    <property type="entry name" value="LRR_dom_sf"/>
</dbReference>
<dbReference type="FunFam" id="2.60.40.10:FF:001377">
    <property type="entry name" value="Matrix remodeling associated 5"/>
    <property type="match status" value="1"/>
</dbReference>
<feature type="domain" description="Ig-like" evidence="18">
    <location>
        <begin position="2167"/>
        <end position="2257"/>
    </location>
</feature>
<dbReference type="SMART" id="SM00408">
    <property type="entry name" value="IGc2"/>
    <property type="match status" value="12"/>
</dbReference>
<dbReference type="GO" id="GO:0016020">
    <property type="term" value="C:membrane"/>
    <property type="evidence" value="ECO:0007669"/>
    <property type="project" value="UniProtKB-SubCell"/>
</dbReference>
<feature type="region of interest" description="Disordered" evidence="16">
    <location>
        <begin position="1310"/>
        <end position="1335"/>
    </location>
</feature>
<keyword evidence="6" id="KW-0812">Transmembrane</keyword>
<feature type="region of interest" description="Disordered" evidence="16">
    <location>
        <begin position="1546"/>
        <end position="1606"/>
    </location>
</feature>
<sequence>MAAPRRSRPWWLGTLLGACLAALPGSIACPRPCACYVPTEVHCTFRYFTAVPPRIPPNVERINLGYNSLLKLTETDFSGLEKLELLMLHSNEINTIPAKVFSDLYSLQVLKMSYNKVRVLQQDVFYGLKSLVRLHMDHNKIEFVNPNVFYGLTSLRLVHLEGNLLKQLHPDTFVTLRYSQIFKISFMKHIYLSDNVLTSLPREMFSCMSELESIYLHGNPWSCDCNLQWFAEWAKERPDVIKCKKDRSSGAQQCPVCASPKNRKGKSLVDIPSASLTCAKPAIHDSLKLKNLTVPDDGDFSSVSPKDFIAPIGSMVLNMTDQAGSRGNLVCNVQKPKEMFPISFDKDGNSTVLRTPFSAFLVCGIDYEHIQQLWSILALYSNSPLKLERNVLATNMPFYKYTQIYSEKDELFTNIEIELRAEPSWLMQSKVALQLDRTATTLNTLHIQYFMDAQIILPGADKNQARNNWTIISRDNKTQTEHTVLVGGTVELECQAIGEPAPAIEWILADGSTVRAPYISEDGRIMVVKTGTLTLRTADTFDTGLYHCIGTNYNDADALTFRITVVDPDVEHNSVNGAQLSTFVGSTLYLPCTSTAVPDAAISWVLPEHVILHHSARNKHIFDNGTLRIQGVTERDSGYFRCVAANQYGVDLLVFQVLVRKDETALKKQHVAVGEWEEGDGSGNAVLASATRQKHPLATLATLTASQESAASASRNRVAQSARKRSSYGKKTYRHYRDKISRRFRGHRRQFVSSARRVDPQRWAALLEKTKRNSTLTEKREVATKPPIQVHKFSKVPGDEEETSGELVSPEEEFMIPVTETATVSPLGRAMESAITAGPEMTASNTPARKTSLLVAEAVTPLASPFSQAVSSDSRRPQTYLNPITTNSWDRSSLSQISANGIKQSAVSDGASRTSTLFPAGQRLVYSRESNSQHLKSVSTTPVTDVTDTSKSVTSQDAVDKLHGFTESIDKISTKTDHQVSVVTVSEPSPEFGHISFHSTQKRVTPKPAGDSTTVTYQQIQAIEDVTTHTPQAQQQYGRRRKISGRRRTVRPGHIPSMKEHRYSFGRPGPVRGSTAVAADVQLNMKYVSNLPTLNNLSSSIDPFSPEAPLSSPSTMNMPLEYPVGTHQTTAFFREEKNKATARQEAMMTVMPLITEGTQGTPQWKLETSVPFQTNTDGVQPFSTRRPTTAILTAHVTTEITHTVSTKVSSTLESVSPSIKPGTSAKNSQRGKITWEHLFGNGAQKEVLLQKLSKQQTDMFPSTEVSAMLPKATAALSMSKMSPLHFSPISAGGNHSSGFLSLNKPIHYGNGKSEEHLPPAKPQSYSNPATSATKGMDVTSLKPTVTPIITPQTDTKITKSKMFRVGRKRGQRRRRPPKTSASQSVSAGHSTAAIPSVNTATPVVTTVKPLTLPTSLTSAKPLSERVSALSVTGMPALWILSTPEAPRHVPTAATQTSASPVTRRSTQPATLPPSSRTAQSPTTPIQATPRLSEPFSTTSARSAAVCATSGSEPAAQIEATATAGEKSHPNMGERVIQENHVAQPAFPARTESSTRGPAASADTSPPGAQHPTPLPALTAAVPPARTARTTSPPWGATKFWQKPSAKATERGNTLTVDTLTILKSPQIATPYAPLWGRDKDGSVKGWSEKRQDQETTTNNPIALEIKSRNHFAKPRIIGGKLAAFTVLANSDAFIPCEATGDPRPTIQWTKISSGTDALESRGDSRWMVFANGTLSIARAGMEDRGQYLCTAANPHGVARLLVTLSVVAYPPRIAGGRWQLLTAHSGKPVAVKCRADGRPPPTVSWVLANKTHVSDSSAGNNKAHVEPDGTLIIKEVTVYDRGLYTCMAKNPAGTDTLVVKLQVIAAPPAILEEKRQRVEGAMGENLKLPCTVEGNPQPTVHWVLFDGTVVKPLQFVNAKLFLFSNGTLHLSNIIPSDSGNYECIATSSTGSERRVVSLVVEHRDTLPKIATASQEMTQLNFGDKLLLNCTATGEPKPRIIWRLPSKAVVDQWHRMGSRIHVYPNGSLVIEAVTEKDAGDYLCVARNKIGDDLILMKVSITMKPAKIDQKQYFKRLVPYGKDVRVDCKASGSPAPEISWSLPDGTVINNAMLADDSGRRSRRYVLFDNGTLYLNKVGVTEGGDYTCYAQNTLGRDEMKIRITVVMAAPQIKHNYKTYIKAKAGGTALLDCEAAGEPKPKIFWLLPSSDMISSSTARHFLHVNGSLSVSQVKLLDAGEYMCVARNPGGDDTKLYKLDVVAKPPVINGLYVNKTIMKVTAVRHSKKTIDCRAEGTPPPQVMWIMPDNIFLTAPYYGSRIVVHKNGTLEIRNIRPSDTADFICVARNDGGESMLVVQLEVLEMLRRPMFKNPFNEKIIAKPGKTTTLNCSVDGNPPPDISWMLPNGTWFSSGIKTSQFRTGSNGTLTICNPDRDKAGKYRCSARNKVGYIEKLIILEIGQKPSILTHPTGPVKGVSGESLSLHCRSDGTPKPSTAWTLPGGYVLDRPQISRKHVLLENGTLVIREATIHDRGNYVCKAHNNAGDASITVPVVIVAYPPRITNRPPQSVRTMPGAAVQLHCIALGIPKPEITWELPDHSVLSTGRQGRASGSQLLHPHGTLLIQNPRPSDSGAYKCTAKNHLGSDFTVTYVHVI</sequence>
<evidence type="ECO:0000256" key="11">
    <source>
        <dbReference type="ARBA" id="ARBA00023157"/>
    </source>
</evidence>
<keyword evidence="12" id="KW-0325">Glycoprotein</keyword>
<gene>
    <name evidence="19" type="ORF">QYF61_027960</name>
</gene>
<evidence type="ECO:0000256" key="1">
    <source>
        <dbReference type="ARBA" id="ARBA00004167"/>
    </source>
</evidence>
<feature type="compositionally biased region" description="Polar residues" evidence="16">
    <location>
        <begin position="1452"/>
        <end position="1486"/>
    </location>
</feature>
<dbReference type="SMART" id="SM00409">
    <property type="entry name" value="IG"/>
    <property type="match status" value="12"/>
</dbReference>
<comment type="caution">
    <text evidence="19">The sequence shown here is derived from an EMBL/GenBank/DDBJ whole genome shotgun (WGS) entry which is preliminary data.</text>
</comment>
<evidence type="ECO:0000256" key="13">
    <source>
        <dbReference type="ARBA" id="ARBA00023319"/>
    </source>
</evidence>
<feature type="compositionally biased region" description="Basic residues" evidence="16">
    <location>
        <begin position="1038"/>
        <end position="1051"/>
    </location>
</feature>
<dbReference type="Gene3D" id="3.80.10.10">
    <property type="entry name" value="Ribonuclease Inhibitor"/>
    <property type="match status" value="2"/>
</dbReference>
<dbReference type="InterPro" id="IPR036179">
    <property type="entry name" value="Ig-like_dom_sf"/>
</dbReference>
<dbReference type="SMART" id="SM00369">
    <property type="entry name" value="LRR_TYP"/>
    <property type="match status" value="5"/>
</dbReference>
<feature type="region of interest" description="Disordered" evidence="16">
    <location>
        <begin position="928"/>
        <end position="949"/>
    </location>
</feature>
<evidence type="ECO:0000256" key="2">
    <source>
        <dbReference type="ARBA" id="ARBA00004613"/>
    </source>
</evidence>
<feature type="compositionally biased region" description="Low complexity" evidence="16">
    <location>
        <begin position="936"/>
        <end position="949"/>
    </location>
</feature>
<feature type="domain" description="Ig-like" evidence="18">
    <location>
        <begin position="458"/>
        <end position="564"/>
    </location>
</feature>
<dbReference type="InterPro" id="IPR013783">
    <property type="entry name" value="Ig-like_fold"/>
</dbReference>
<evidence type="ECO:0000256" key="4">
    <source>
        <dbReference type="ARBA" id="ARBA00022553"/>
    </source>
</evidence>
<dbReference type="FunFam" id="2.60.40.10:FF:000925">
    <property type="entry name" value="immunoglobulin superfamily member 10"/>
    <property type="match status" value="1"/>
</dbReference>
<organism evidence="19 20">
    <name type="scientific">Mycteria americana</name>
    <name type="common">Wood stork</name>
    <dbReference type="NCBI Taxonomy" id="33587"/>
    <lineage>
        <taxon>Eukaryota</taxon>
        <taxon>Metazoa</taxon>
        <taxon>Chordata</taxon>
        <taxon>Craniata</taxon>
        <taxon>Vertebrata</taxon>
        <taxon>Euteleostomi</taxon>
        <taxon>Archelosauria</taxon>
        <taxon>Archosauria</taxon>
        <taxon>Dinosauria</taxon>
        <taxon>Saurischia</taxon>
        <taxon>Theropoda</taxon>
        <taxon>Coelurosauria</taxon>
        <taxon>Aves</taxon>
        <taxon>Neognathae</taxon>
        <taxon>Neoaves</taxon>
        <taxon>Aequornithes</taxon>
        <taxon>Ciconiiformes</taxon>
        <taxon>Ciconiidae</taxon>
        <taxon>Mycteria</taxon>
    </lineage>
</organism>
<dbReference type="PANTHER" id="PTHR45842:SF2">
    <property type="entry name" value="IMMUNOGLOBULIN SUPERFAMILY MEMBER 10"/>
    <property type="match status" value="1"/>
</dbReference>
<dbReference type="FunFam" id="2.60.40.10:FF:001065">
    <property type="entry name" value="Immunoglobulin superfamily member 10"/>
    <property type="match status" value="1"/>
</dbReference>
<evidence type="ECO:0000256" key="5">
    <source>
        <dbReference type="ARBA" id="ARBA00022614"/>
    </source>
</evidence>
<feature type="region of interest" description="Disordered" evidence="16">
    <location>
        <begin position="708"/>
        <end position="732"/>
    </location>
</feature>
<comment type="subcellular location">
    <subcellularLocation>
        <location evidence="1">Membrane</location>
        <topology evidence="1">Single-pass membrane protein</topology>
    </subcellularLocation>
    <subcellularLocation>
        <location evidence="2">Secreted</location>
    </subcellularLocation>
</comment>
<dbReference type="FunFam" id="2.60.40.10:FF:000032">
    <property type="entry name" value="palladin isoform X1"/>
    <property type="match status" value="1"/>
</dbReference>
<feature type="domain" description="Ig-like" evidence="18">
    <location>
        <begin position="1771"/>
        <end position="1862"/>
    </location>
</feature>
<feature type="domain" description="Ig-like" evidence="18">
    <location>
        <begin position="568"/>
        <end position="646"/>
    </location>
</feature>
<accession>A0AAN7N5Q7</accession>
<keyword evidence="8" id="KW-0677">Repeat</keyword>
<keyword evidence="5" id="KW-0433">Leucine-rich repeat</keyword>
<feature type="compositionally biased region" description="Polar residues" evidence="16">
    <location>
        <begin position="708"/>
        <end position="719"/>
    </location>
</feature>
<dbReference type="PANTHER" id="PTHR45842">
    <property type="entry name" value="SYNAPTIC ADHESION-LIKE MOLECULE SALM"/>
    <property type="match status" value="1"/>
</dbReference>
<dbReference type="FunFam" id="2.60.40.10:FF:000076">
    <property type="entry name" value="Leucine-rich repeat and Ig domain-containing 4"/>
    <property type="match status" value="1"/>
</dbReference>
<dbReference type="FunFam" id="2.60.40.10:FF:000537">
    <property type="entry name" value="immunoglobulin superfamily member 10"/>
    <property type="match status" value="1"/>
</dbReference>
<dbReference type="GO" id="GO:0005576">
    <property type="term" value="C:extracellular region"/>
    <property type="evidence" value="ECO:0007669"/>
    <property type="project" value="UniProtKB-SubCell"/>
</dbReference>
<feature type="region of interest" description="Disordered" evidence="16">
    <location>
        <begin position="1447"/>
        <end position="1513"/>
    </location>
</feature>
<dbReference type="InterPro" id="IPR013098">
    <property type="entry name" value="Ig_I-set"/>
</dbReference>
<name>A0AAN7N5Q7_MYCAM</name>
<feature type="region of interest" description="Disordered" evidence="16">
    <location>
        <begin position="1028"/>
        <end position="1053"/>
    </location>
</feature>
<feature type="compositionally biased region" description="Low complexity" evidence="16">
    <location>
        <begin position="1575"/>
        <end position="1593"/>
    </location>
</feature>
<evidence type="ECO:0000256" key="8">
    <source>
        <dbReference type="ARBA" id="ARBA00022737"/>
    </source>
</evidence>
<feature type="domain" description="Ig-like" evidence="18">
    <location>
        <begin position="2260"/>
        <end position="2357"/>
    </location>
</feature>
<dbReference type="InterPro" id="IPR003598">
    <property type="entry name" value="Ig_sub2"/>
</dbReference>
<evidence type="ECO:0000256" key="14">
    <source>
        <dbReference type="ARBA" id="ARBA00054041"/>
    </source>
</evidence>
<feature type="domain" description="Ig-like" evidence="18">
    <location>
        <begin position="2554"/>
        <end position="2644"/>
    </location>
</feature>
<dbReference type="Pfam" id="PF13855">
    <property type="entry name" value="LRR_8"/>
    <property type="match status" value="1"/>
</dbReference>
<dbReference type="SUPFAM" id="SSF52058">
    <property type="entry name" value="L domain-like"/>
    <property type="match status" value="1"/>
</dbReference>
<feature type="region of interest" description="Disordered" evidence="16">
    <location>
        <begin position="1364"/>
        <end position="1394"/>
    </location>
</feature>
<dbReference type="FunFam" id="2.60.40.10:FF:001188">
    <property type="entry name" value="Immunoglobulin superfamily member 10"/>
    <property type="match status" value="1"/>
</dbReference>
<feature type="domain" description="Ig-like" evidence="18">
    <location>
        <begin position="1967"/>
        <end position="2060"/>
    </location>
</feature>
<dbReference type="InterPro" id="IPR001611">
    <property type="entry name" value="Leu-rich_rpt"/>
</dbReference>
<evidence type="ECO:0000256" key="3">
    <source>
        <dbReference type="ARBA" id="ARBA00022525"/>
    </source>
</evidence>
<evidence type="ECO:0000256" key="7">
    <source>
        <dbReference type="ARBA" id="ARBA00022729"/>
    </source>
</evidence>
<evidence type="ECO:0000256" key="17">
    <source>
        <dbReference type="SAM" id="SignalP"/>
    </source>
</evidence>
<dbReference type="PROSITE" id="PS50835">
    <property type="entry name" value="IG_LIKE"/>
    <property type="match status" value="12"/>
</dbReference>
<feature type="signal peptide" evidence="17">
    <location>
        <begin position="1"/>
        <end position="28"/>
    </location>
</feature>
<keyword evidence="9" id="KW-1133">Transmembrane helix</keyword>
<keyword evidence="4" id="KW-0597">Phosphoprotein</keyword>
<evidence type="ECO:0000313" key="20">
    <source>
        <dbReference type="Proteomes" id="UP001333110"/>
    </source>
</evidence>
<dbReference type="Pfam" id="PF13927">
    <property type="entry name" value="Ig_3"/>
    <property type="match status" value="7"/>
</dbReference>
<dbReference type="SUPFAM" id="SSF48726">
    <property type="entry name" value="Immunoglobulin"/>
    <property type="match status" value="12"/>
</dbReference>
<evidence type="ECO:0000256" key="10">
    <source>
        <dbReference type="ARBA" id="ARBA00023136"/>
    </source>
</evidence>
<keyword evidence="13" id="KW-0393">Immunoglobulin domain</keyword>
<keyword evidence="11" id="KW-1015">Disulfide bond</keyword>
<keyword evidence="7 17" id="KW-0732">Signal</keyword>
<feature type="domain" description="Ig-like" evidence="18">
    <location>
        <begin position="2458"/>
        <end position="2544"/>
    </location>
</feature>
<dbReference type="EMBL" id="JAUNZN010000006">
    <property type="protein sequence ID" value="KAK4820499.1"/>
    <property type="molecule type" value="Genomic_DNA"/>
</dbReference>
<proteinExistence type="predicted"/>
<feature type="domain" description="Ig-like" evidence="18">
    <location>
        <begin position="1674"/>
        <end position="1765"/>
    </location>
</feature>
<evidence type="ECO:0000256" key="9">
    <source>
        <dbReference type="ARBA" id="ARBA00022989"/>
    </source>
</evidence>
<dbReference type="FunFam" id="2.60.40.10:FF:001373">
    <property type="entry name" value="Immunoglobulin superfamily member 10"/>
    <property type="match status" value="1"/>
</dbReference>
<keyword evidence="10" id="KW-0472">Membrane</keyword>
<dbReference type="InterPro" id="IPR003591">
    <property type="entry name" value="Leu-rich_rpt_typical-subtyp"/>
</dbReference>
<feature type="chain" id="PRO_5042890879" description="Immunoglobulin superfamily member 10" evidence="17">
    <location>
        <begin position="29"/>
        <end position="2649"/>
    </location>
</feature>
<feature type="domain" description="Ig-like" evidence="18">
    <location>
        <begin position="1868"/>
        <end position="1957"/>
    </location>
</feature>
<feature type="compositionally biased region" description="Polar residues" evidence="16">
    <location>
        <begin position="1323"/>
        <end position="1333"/>
    </location>
</feature>
<feature type="compositionally biased region" description="Basic residues" evidence="16">
    <location>
        <begin position="1364"/>
        <end position="1377"/>
    </location>
</feature>
<feature type="compositionally biased region" description="Polar residues" evidence="16">
    <location>
        <begin position="1028"/>
        <end position="1037"/>
    </location>
</feature>
<dbReference type="InterPro" id="IPR050467">
    <property type="entry name" value="LRFN"/>
</dbReference>
<evidence type="ECO:0000256" key="16">
    <source>
        <dbReference type="SAM" id="MobiDB-lite"/>
    </source>
</evidence>
<dbReference type="FunFam" id="3.80.10.10:FF:000103">
    <property type="entry name" value="Immunoglobulin superfamily member 10"/>
    <property type="match status" value="1"/>
</dbReference>
<dbReference type="CDD" id="cd00096">
    <property type="entry name" value="Ig"/>
    <property type="match status" value="4"/>
</dbReference>
<dbReference type="FunFam" id="2.60.40.10:FF:000621">
    <property type="entry name" value="Immunoglobulin superfamily member 10"/>
    <property type="match status" value="1"/>
</dbReference>
<keyword evidence="20" id="KW-1185">Reference proteome</keyword>
<comment type="function">
    <text evidence="14">Involved in the control of early migration of neurons expressing gonadotropin-releasing hormone (GNRH neurons). May be involved in the maintenance of osteochondroprogenitor cells pool.</text>
</comment>
<dbReference type="Proteomes" id="UP001333110">
    <property type="component" value="Unassembled WGS sequence"/>
</dbReference>
<evidence type="ECO:0000256" key="15">
    <source>
        <dbReference type="ARBA" id="ARBA00069666"/>
    </source>
</evidence>
<dbReference type="Gene3D" id="2.60.40.10">
    <property type="entry name" value="Immunoglobulins"/>
    <property type="match status" value="12"/>
</dbReference>
<feature type="domain" description="Ig-like" evidence="18">
    <location>
        <begin position="2063"/>
        <end position="2161"/>
    </location>
</feature>
<evidence type="ECO:0000313" key="19">
    <source>
        <dbReference type="EMBL" id="KAK4820499.1"/>
    </source>
</evidence>
<feature type="compositionally biased region" description="Basic residues" evidence="16">
    <location>
        <begin position="722"/>
        <end position="732"/>
    </location>
</feature>
<dbReference type="SMART" id="SM00082">
    <property type="entry name" value="LRRCT"/>
    <property type="match status" value="1"/>
</dbReference>
<evidence type="ECO:0000256" key="6">
    <source>
        <dbReference type="ARBA" id="ARBA00022692"/>
    </source>
</evidence>